<dbReference type="Proteomes" id="UP000037923">
    <property type="component" value="Unassembled WGS sequence"/>
</dbReference>
<evidence type="ECO:0000313" key="3">
    <source>
        <dbReference type="Proteomes" id="UP000037923"/>
    </source>
</evidence>
<comment type="caution">
    <text evidence="2">The sequence shown here is derived from an EMBL/GenBank/DDBJ whole genome shotgun (WGS) entry which is preliminary data.</text>
</comment>
<evidence type="ECO:0000313" key="2">
    <source>
        <dbReference type="EMBL" id="KPA83377.1"/>
    </source>
</evidence>
<dbReference type="GeneID" id="26903313"/>
<dbReference type="EMBL" id="LGTL01000004">
    <property type="protein sequence ID" value="KPA83377.1"/>
    <property type="molecule type" value="Genomic_DNA"/>
</dbReference>
<gene>
    <name evidence="2" type="ORF">ABB37_03022</name>
</gene>
<reference evidence="2 3" key="1">
    <citation type="submission" date="2015-07" db="EMBL/GenBank/DDBJ databases">
        <title>High-quality genome of monoxenous trypanosomatid Leptomonas pyrrhocoris.</title>
        <authorList>
            <person name="Flegontov P."/>
            <person name="Butenko A."/>
            <person name="Firsov S."/>
            <person name="Vlcek C."/>
            <person name="Logacheva M.D."/>
            <person name="Field M."/>
            <person name="Filatov D."/>
            <person name="Flegontova O."/>
            <person name="Gerasimov E."/>
            <person name="Jackson A.P."/>
            <person name="Kelly S."/>
            <person name="Opperdoes F."/>
            <person name="O'Reilly A."/>
            <person name="Votypka J."/>
            <person name="Yurchenko V."/>
            <person name="Lukes J."/>
        </authorList>
    </citation>
    <scope>NUCLEOTIDE SEQUENCE [LARGE SCALE GENOMIC DNA]</scope>
    <source>
        <strain evidence="2">H10</strain>
    </source>
</reference>
<feature type="region of interest" description="Disordered" evidence="1">
    <location>
        <begin position="200"/>
        <end position="223"/>
    </location>
</feature>
<sequence length="462" mass="51305">MSVFPGLCGELAPTNYRVFLGTLPTLAIEERFLRQVQAVFPWYASRKHVKEQASEFLEVDLASCDPELLLRYTHVYYARRQIYDELVDRQLTLIETGKMAKVADSALLNCLTEVNAAVTPRLHYELHALQHAKKGCRVPLRRELSPDTPLESHDLLCMMRVVEEDACAVPDAEMQARAYLPRDLLETKAKELAGLLFAGSSSASSSSSSSSSSTSKKNAGLTLDKKDQKLLQRMIPGDYSKVGSVEKLRPVDVTTLYRFFGERLSGQPADKFFARSMWAHVFRKAATHPTYLRRASLYWARHNGLDRQSASSTMPADIAAAVCTQQRLFPALKFRSQYLYTSPDMARQQWRADHVIPLLRLFPLLGAPAAEDLAAQMVVEGEWAKLGIADDADLLQDTTLRSLRDMVEQASSLYESNIDAVLKRVEEGAKVVCPPLSEQESLTMRAADGDGAATEAAATVSA</sequence>
<accession>A0A0M9G6G1</accession>
<dbReference type="VEuPathDB" id="TriTrypDB:LpyrH10_04_5720"/>
<protein>
    <submittedName>
        <fullName evidence="2">Uncharacterized protein</fullName>
    </submittedName>
</protein>
<feature type="compositionally biased region" description="Low complexity" evidence="1">
    <location>
        <begin position="200"/>
        <end position="215"/>
    </location>
</feature>
<organism evidence="2 3">
    <name type="scientific">Leptomonas pyrrhocoris</name>
    <name type="common">Firebug parasite</name>
    <dbReference type="NCBI Taxonomy" id="157538"/>
    <lineage>
        <taxon>Eukaryota</taxon>
        <taxon>Discoba</taxon>
        <taxon>Euglenozoa</taxon>
        <taxon>Kinetoplastea</taxon>
        <taxon>Metakinetoplastina</taxon>
        <taxon>Trypanosomatida</taxon>
        <taxon>Trypanosomatidae</taxon>
        <taxon>Leishmaniinae</taxon>
        <taxon>Leptomonas</taxon>
    </lineage>
</organism>
<dbReference type="OrthoDB" id="276080at2759"/>
<dbReference type="AlphaFoldDB" id="A0A0M9G6G1"/>
<dbReference type="OMA" id="LRYTHVY"/>
<evidence type="ECO:0000256" key="1">
    <source>
        <dbReference type="SAM" id="MobiDB-lite"/>
    </source>
</evidence>
<name>A0A0M9G6G1_LEPPY</name>
<keyword evidence="3" id="KW-1185">Reference proteome</keyword>
<proteinExistence type="predicted"/>
<dbReference type="RefSeq" id="XP_015661816.1">
    <property type="nucleotide sequence ID" value="XM_015800214.1"/>
</dbReference>